<dbReference type="InterPro" id="IPR052531">
    <property type="entry name" value="CarD-like_regulator"/>
</dbReference>
<dbReference type="Gene3D" id="1.20.58.1290">
    <property type="entry name" value="CarD-like, C-terminal domain"/>
    <property type="match status" value="1"/>
</dbReference>
<dbReference type="EMBL" id="JAUOZS010000001">
    <property type="protein sequence ID" value="MDT8902732.1"/>
    <property type="molecule type" value="Genomic_DNA"/>
</dbReference>
<keyword evidence="3" id="KW-1185">Reference proteome</keyword>
<comment type="caution">
    <text evidence="2">The sequence shown here is derived from an EMBL/GenBank/DDBJ whole genome shotgun (WGS) entry which is preliminary data.</text>
</comment>
<dbReference type="InterPro" id="IPR003711">
    <property type="entry name" value="CarD-like/TRCF_RID"/>
</dbReference>
<dbReference type="Pfam" id="PF02559">
    <property type="entry name" value="CarD_TRCF_RID"/>
    <property type="match status" value="1"/>
</dbReference>
<dbReference type="SMART" id="SM01058">
    <property type="entry name" value="CarD_TRCF"/>
    <property type="match status" value="1"/>
</dbReference>
<gene>
    <name evidence="2" type="ORF">Q4T40_15920</name>
</gene>
<accession>A0ABU3P269</accession>
<dbReference type="RefSeq" id="WP_413781207.1">
    <property type="nucleotide sequence ID" value="NZ_JAUOZS010000001.1"/>
</dbReference>
<dbReference type="Gene3D" id="2.40.10.170">
    <property type="match status" value="1"/>
</dbReference>
<sequence length="164" mass="18356">MLMIGDKVVYPMHGAGVIEAVEEHEVLGQRQLYYILTMPYGGMRVMIPMKNADNVGLRGVIDEPDVTKVIDVLRTAPAQTNANWNRRFNANLSKIKSGNIFEVAEVVRNLMLQDRIKKLSTGERRLLDTAKQILVSELVLACNKDLCSVEAWIDGLFLENTPGD</sequence>
<name>A0ABU3P269_9FIRM</name>
<evidence type="ECO:0000313" key="2">
    <source>
        <dbReference type="EMBL" id="MDT8902732.1"/>
    </source>
</evidence>
<dbReference type="PANTHER" id="PTHR38447:SF1">
    <property type="entry name" value="RNA POLYMERASE-BINDING TRANSCRIPTION FACTOR CARD"/>
    <property type="match status" value="1"/>
</dbReference>
<evidence type="ECO:0000313" key="3">
    <source>
        <dbReference type="Proteomes" id="UP001254848"/>
    </source>
</evidence>
<dbReference type="Pfam" id="PF21095">
    <property type="entry name" value="CarD_C"/>
    <property type="match status" value="1"/>
</dbReference>
<reference evidence="2 3" key="1">
    <citation type="submission" date="2023-07" db="EMBL/GenBank/DDBJ databases">
        <title>The novel representative of Negativicutes class, Anaeroselena agilis gen. nov. sp. nov.</title>
        <authorList>
            <person name="Prokofeva M.I."/>
            <person name="Elcheninov A.G."/>
            <person name="Klyukina A."/>
            <person name="Kublanov I.V."/>
            <person name="Frolov E.N."/>
            <person name="Podosokorskaya O.A."/>
        </authorList>
    </citation>
    <scope>NUCLEOTIDE SEQUENCE [LARGE SCALE GENOMIC DNA]</scope>
    <source>
        <strain evidence="2 3">4137-cl</strain>
    </source>
</reference>
<dbReference type="InterPro" id="IPR042215">
    <property type="entry name" value="CarD-like_C"/>
</dbReference>
<proteinExistence type="predicted"/>
<feature type="domain" description="CarD-like/TRCF RNAP-interacting" evidence="1">
    <location>
        <begin position="1"/>
        <end position="111"/>
    </location>
</feature>
<dbReference type="Proteomes" id="UP001254848">
    <property type="component" value="Unassembled WGS sequence"/>
</dbReference>
<dbReference type="InterPro" id="IPR048792">
    <property type="entry name" value="CarD_C"/>
</dbReference>
<dbReference type="PANTHER" id="PTHR38447">
    <property type="entry name" value="TRANSCRIPTION FACTOR YDEB-RELATED"/>
    <property type="match status" value="1"/>
</dbReference>
<protein>
    <submittedName>
        <fullName evidence="2">CarD family transcriptional regulator</fullName>
    </submittedName>
</protein>
<dbReference type="InterPro" id="IPR036101">
    <property type="entry name" value="CarD-like/TRCF_RID_sf"/>
</dbReference>
<organism evidence="2 3">
    <name type="scientific">Anaeroselena agilis</name>
    <dbReference type="NCBI Taxonomy" id="3063788"/>
    <lineage>
        <taxon>Bacteria</taxon>
        <taxon>Bacillati</taxon>
        <taxon>Bacillota</taxon>
        <taxon>Negativicutes</taxon>
        <taxon>Acetonemataceae</taxon>
        <taxon>Anaeroselena</taxon>
    </lineage>
</organism>
<dbReference type="SUPFAM" id="SSF141259">
    <property type="entry name" value="CarD-like"/>
    <property type="match status" value="1"/>
</dbReference>
<evidence type="ECO:0000259" key="1">
    <source>
        <dbReference type="SMART" id="SM01058"/>
    </source>
</evidence>